<sequence>MSSLTSPPLLHHSLLPHLDNIHISKFFFSTNFLARQLGTRSDTHRYPHLRTDRWNVIRLPVCIGLENFQRTVWSLCRGWKSGGSRTARQSKTGLKEGMKVA</sequence>
<gene>
    <name evidence="2" type="ORF">E2C01_040967</name>
</gene>
<name>A0A5B7FP07_PORTR</name>
<feature type="compositionally biased region" description="Polar residues" evidence="1">
    <location>
        <begin position="83"/>
        <end position="92"/>
    </location>
</feature>
<evidence type="ECO:0000313" key="3">
    <source>
        <dbReference type="Proteomes" id="UP000324222"/>
    </source>
</evidence>
<feature type="region of interest" description="Disordered" evidence="1">
    <location>
        <begin position="80"/>
        <end position="101"/>
    </location>
</feature>
<dbReference type="EMBL" id="VSRR010007624">
    <property type="protein sequence ID" value="MPC47225.1"/>
    <property type="molecule type" value="Genomic_DNA"/>
</dbReference>
<proteinExistence type="predicted"/>
<comment type="caution">
    <text evidence="2">The sequence shown here is derived from an EMBL/GenBank/DDBJ whole genome shotgun (WGS) entry which is preliminary data.</text>
</comment>
<reference evidence="2 3" key="1">
    <citation type="submission" date="2019-05" db="EMBL/GenBank/DDBJ databases">
        <title>Another draft genome of Portunus trituberculatus and its Hox gene families provides insights of decapod evolution.</title>
        <authorList>
            <person name="Jeong J.-H."/>
            <person name="Song I."/>
            <person name="Kim S."/>
            <person name="Choi T."/>
            <person name="Kim D."/>
            <person name="Ryu S."/>
            <person name="Kim W."/>
        </authorList>
    </citation>
    <scope>NUCLEOTIDE SEQUENCE [LARGE SCALE GENOMIC DNA]</scope>
    <source>
        <tissue evidence="2">Muscle</tissue>
    </source>
</reference>
<protein>
    <submittedName>
        <fullName evidence="2">Uncharacterized protein</fullName>
    </submittedName>
</protein>
<dbReference type="Proteomes" id="UP000324222">
    <property type="component" value="Unassembled WGS sequence"/>
</dbReference>
<accession>A0A5B7FP07</accession>
<evidence type="ECO:0000313" key="2">
    <source>
        <dbReference type="EMBL" id="MPC47225.1"/>
    </source>
</evidence>
<dbReference type="AlphaFoldDB" id="A0A5B7FP07"/>
<keyword evidence="3" id="KW-1185">Reference proteome</keyword>
<evidence type="ECO:0000256" key="1">
    <source>
        <dbReference type="SAM" id="MobiDB-lite"/>
    </source>
</evidence>
<organism evidence="2 3">
    <name type="scientific">Portunus trituberculatus</name>
    <name type="common">Swimming crab</name>
    <name type="synonym">Neptunus trituberculatus</name>
    <dbReference type="NCBI Taxonomy" id="210409"/>
    <lineage>
        <taxon>Eukaryota</taxon>
        <taxon>Metazoa</taxon>
        <taxon>Ecdysozoa</taxon>
        <taxon>Arthropoda</taxon>
        <taxon>Crustacea</taxon>
        <taxon>Multicrustacea</taxon>
        <taxon>Malacostraca</taxon>
        <taxon>Eumalacostraca</taxon>
        <taxon>Eucarida</taxon>
        <taxon>Decapoda</taxon>
        <taxon>Pleocyemata</taxon>
        <taxon>Brachyura</taxon>
        <taxon>Eubrachyura</taxon>
        <taxon>Portunoidea</taxon>
        <taxon>Portunidae</taxon>
        <taxon>Portuninae</taxon>
        <taxon>Portunus</taxon>
    </lineage>
</organism>